<reference evidence="2" key="1">
    <citation type="submission" date="2019-06" db="EMBL/GenBank/DDBJ databases">
        <authorList>
            <person name="Zheng W."/>
        </authorList>
    </citation>
    <scope>NUCLEOTIDE SEQUENCE</scope>
    <source>
        <strain evidence="2">QDHG01</strain>
    </source>
</reference>
<feature type="region of interest" description="Disordered" evidence="1">
    <location>
        <begin position="114"/>
        <end position="151"/>
    </location>
</feature>
<feature type="region of interest" description="Disordered" evidence="1">
    <location>
        <begin position="332"/>
        <end position="361"/>
    </location>
</feature>
<gene>
    <name evidence="2" type="ORF">FGO68_gene11223</name>
</gene>
<evidence type="ECO:0000256" key="1">
    <source>
        <dbReference type="SAM" id="MobiDB-lite"/>
    </source>
</evidence>
<name>A0A8J8NT03_HALGN</name>
<proteinExistence type="predicted"/>
<sequence length="421" mass="47220">MDSALFEGDSELAIQGFGGFLDFSELSIGNIETQLNARKALRKLKYPDEPQTEEEPSLKQPKDFLIKKGPPKTARLEEKPYDDIIRSPPQLSRNQITATNLYKKLVNASSQSISSSQRSLKAHDKPQNVQEDSYSPQVPGDVGGSSQHGVNSFRVTKGTLSQSQSQKKLEVQNTALFKIYGGNKNMSEVLQVYPNGLEFQTKSPRKKGVSLRKTPDIIGATSRNGNSLSKGAYTSREQRNVSNTYYPKASQFSLEGQPAIGTFYNKSNQTFTKNITPIKRKLQIVSQALNKGGLTEKMTSSLNQELIEQNHLLKQKLAQLTSHGEYFFSKKLQGTDQRQPPLTDRKGTTSSTGDDISPWGNREANRFAMKRRSQFIEQLDSAYKNHTEQFLSELEKKYFKHTPRQQRGARVIGVKLPSLAH</sequence>
<feature type="compositionally biased region" description="Basic and acidic residues" evidence="1">
    <location>
        <begin position="74"/>
        <end position="85"/>
    </location>
</feature>
<feature type="region of interest" description="Disordered" evidence="1">
    <location>
        <begin position="46"/>
        <end position="92"/>
    </location>
</feature>
<evidence type="ECO:0000313" key="3">
    <source>
        <dbReference type="Proteomes" id="UP000785679"/>
    </source>
</evidence>
<dbReference type="EMBL" id="RRYP01008557">
    <property type="protein sequence ID" value="TNV79690.1"/>
    <property type="molecule type" value="Genomic_DNA"/>
</dbReference>
<keyword evidence="3" id="KW-1185">Reference proteome</keyword>
<evidence type="ECO:0000313" key="2">
    <source>
        <dbReference type="EMBL" id="TNV79690.1"/>
    </source>
</evidence>
<dbReference type="AlphaFoldDB" id="A0A8J8NT03"/>
<protein>
    <submittedName>
        <fullName evidence="2">Uncharacterized protein</fullName>
    </submittedName>
</protein>
<accession>A0A8J8NT03</accession>
<feature type="compositionally biased region" description="Basic and acidic residues" evidence="1">
    <location>
        <begin position="56"/>
        <end position="66"/>
    </location>
</feature>
<dbReference type="Proteomes" id="UP000785679">
    <property type="component" value="Unassembled WGS sequence"/>
</dbReference>
<organism evidence="2 3">
    <name type="scientific">Halteria grandinella</name>
    <dbReference type="NCBI Taxonomy" id="5974"/>
    <lineage>
        <taxon>Eukaryota</taxon>
        <taxon>Sar</taxon>
        <taxon>Alveolata</taxon>
        <taxon>Ciliophora</taxon>
        <taxon>Intramacronucleata</taxon>
        <taxon>Spirotrichea</taxon>
        <taxon>Stichotrichia</taxon>
        <taxon>Sporadotrichida</taxon>
        <taxon>Halteriidae</taxon>
        <taxon>Halteria</taxon>
    </lineage>
</organism>
<feature type="compositionally biased region" description="Polar residues" evidence="1">
    <location>
        <begin position="127"/>
        <end position="136"/>
    </location>
</feature>
<comment type="caution">
    <text evidence="2">The sequence shown here is derived from an EMBL/GenBank/DDBJ whole genome shotgun (WGS) entry which is preliminary data.</text>
</comment>